<reference evidence="3 4" key="2">
    <citation type="submission" date="2019-09" db="EMBL/GenBank/DDBJ databases">
        <authorList>
            <person name="Jin C."/>
        </authorList>
    </citation>
    <scope>NUCLEOTIDE SEQUENCE [LARGE SCALE GENOMIC DNA]</scope>
    <source>
        <strain evidence="3 4">BN140002</strain>
    </source>
</reference>
<dbReference type="Pfam" id="PF01266">
    <property type="entry name" value="DAO"/>
    <property type="match status" value="1"/>
</dbReference>
<dbReference type="Gene3D" id="3.30.9.10">
    <property type="entry name" value="D-Amino Acid Oxidase, subunit A, domain 2"/>
    <property type="match status" value="1"/>
</dbReference>
<feature type="domain" description="FAD dependent oxidoreductase" evidence="2">
    <location>
        <begin position="8"/>
        <end position="366"/>
    </location>
</feature>
<evidence type="ECO:0000259" key="2">
    <source>
        <dbReference type="Pfam" id="PF01266"/>
    </source>
</evidence>
<gene>
    <name evidence="3" type="ORF">F0L46_22030</name>
</gene>
<evidence type="ECO:0000256" key="1">
    <source>
        <dbReference type="ARBA" id="ARBA00023002"/>
    </source>
</evidence>
<dbReference type="InterPro" id="IPR006076">
    <property type="entry name" value="FAD-dep_OxRdtase"/>
</dbReference>
<dbReference type="Gene3D" id="3.50.50.60">
    <property type="entry name" value="FAD/NAD(P)-binding domain"/>
    <property type="match status" value="1"/>
</dbReference>
<dbReference type="GO" id="GO:0016491">
    <property type="term" value="F:oxidoreductase activity"/>
    <property type="evidence" value="ECO:0007669"/>
    <property type="project" value="UniProtKB-KW"/>
</dbReference>
<keyword evidence="4" id="KW-1185">Reference proteome</keyword>
<dbReference type="SUPFAM" id="SSF51905">
    <property type="entry name" value="FAD/NAD(P)-binding domain"/>
    <property type="match status" value="1"/>
</dbReference>
<dbReference type="GO" id="GO:0005737">
    <property type="term" value="C:cytoplasm"/>
    <property type="evidence" value="ECO:0007669"/>
    <property type="project" value="TreeGrafter"/>
</dbReference>
<accession>A0A5B2V8E6</accession>
<dbReference type="InterPro" id="IPR036188">
    <property type="entry name" value="FAD/NAD-bd_sf"/>
</dbReference>
<keyword evidence="1" id="KW-0560">Oxidoreductase</keyword>
<sequence>MTHPTKADVVIVGGAAMGSSLAYHLLAHPGFSGRVVVVERDPTYARSASALSAASIRQQFSSPVNIRISLHGIRFLRAIGQHLAVDGDRPEIGLKEGGYLYCASDAGADVLRENGAVQREEGADIALLDPGALRERFPWLNASDLACGSLGLTGEGWFDGWGLLQAFRRKARALGAVYVTAGVTGIDVEAGRVTGVRLSDGSSIAAPVVVNCAGAGGRAVAAMAGVEIPVLAKRRYVFTFTCRERVEGCPLLIDTTGVYVRPEGEGFICGVSPEAHEDPDWTDDPATHEVDHSFFEERIWPALAHRVPAFEAIRPGRAWAGPYDMCLLDHNAILGPAGPDGFLLCNGFSGHGLQQSPAVGRGLAEWIAEGRYATLDLSDLGYERVVAGRPLLERNVI</sequence>
<protein>
    <submittedName>
        <fullName evidence="3">FAD-binding oxidoreductase</fullName>
    </submittedName>
</protein>
<name>A0A5B2V8E6_9HYPH</name>
<comment type="caution">
    <text evidence="3">The sequence shown here is derived from an EMBL/GenBank/DDBJ whole genome shotgun (WGS) entry which is preliminary data.</text>
</comment>
<evidence type="ECO:0000313" key="4">
    <source>
        <dbReference type="Proteomes" id="UP000323142"/>
    </source>
</evidence>
<dbReference type="EMBL" id="VUOA01000040">
    <property type="protein sequence ID" value="KAA2235018.1"/>
    <property type="molecule type" value="Genomic_DNA"/>
</dbReference>
<reference evidence="3 4" key="1">
    <citation type="submission" date="2019-09" db="EMBL/GenBank/DDBJ databases">
        <title>Salinarimonas rosea gen. nov., sp. nov., a new member of the a-2 subgroup of the Proteobacteria.</title>
        <authorList>
            <person name="Liu J."/>
        </authorList>
    </citation>
    <scope>NUCLEOTIDE SEQUENCE [LARGE SCALE GENOMIC DNA]</scope>
    <source>
        <strain evidence="3 4">BN140002</strain>
    </source>
</reference>
<dbReference type="Proteomes" id="UP000323142">
    <property type="component" value="Unassembled WGS sequence"/>
</dbReference>
<dbReference type="GO" id="GO:0032981">
    <property type="term" value="P:mitochondrial respiratory chain complex I assembly"/>
    <property type="evidence" value="ECO:0007669"/>
    <property type="project" value="TreeGrafter"/>
</dbReference>
<dbReference type="OrthoDB" id="9806452at2"/>
<proteinExistence type="predicted"/>
<dbReference type="PANTHER" id="PTHR13847">
    <property type="entry name" value="SARCOSINE DEHYDROGENASE-RELATED"/>
    <property type="match status" value="1"/>
</dbReference>
<organism evidence="3 4">
    <name type="scientific">Salinarimonas soli</name>
    <dbReference type="NCBI Taxonomy" id="1638099"/>
    <lineage>
        <taxon>Bacteria</taxon>
        <taxon>Pseudomonadati</taxon>
        <taxon>Pseudomonadota</taxon>
        <taxon>Alphaproteobacteria</taxon>
        <taxon>Hyphomicrobiales</taxon>
        <taxon>Salinarimonadaceae</taxon>
        <taxon>Salinarimonas</taxon>
    </lineage>
</organism>
<dbReference type="PANTHER" id="PTHR13847:SF287">
    <property type="entry name" value="FAD-DEPENDENT OXIDOREDUCTASE DOMAIN-CONTAINING PROTEIN 1"/>
    <property type="match status" value="1"/>
</dbReference>
<evidence type="ECO:0000313" key="3">
    <source>
        <dbReference type="EMBL" id="KAA2235018.1"/>
    </source>
</evidence>
<dbReference type="RefSeq" id="WP_149821625.1">
    <property type="nucleotide sequence ID" value="NZ_VUOA01000040.1"/>
</dbReference>
<dbReference type="AlphaFoldDB" id="A0A5B2V8E6"/>